<protein>
    <recommendedName>
        <fullName evidence="2 3">Single-stranded DNA-binding protein</fullName>
        <shortName evidence="2">SSB</shortName>
    </recommendedName>
</protein>
<dbReference type="InterPro" id="IPR011344">
    <property type="entry name" value="ssDNA-bd"/>
</dbReference>
<name>L7W1E2_9BACT</name>
<dbReference type="PANTHER" id="PTHR10302:SF27">
    <property type="entry name" value="SINGLE-STRANDED DNA-BINDING PROTEIN"/>
    <property type="match status" value="1"/>
</dbReference>
<dbReference type="GO" id="GO:0006260">
    <property type="term" value="P:DNA replication"/>
    <property type="evidence" value="ECO:0007669"/>
    <property type="project" value="UniProtKB-UniRule"/>
</dbReference>
<dbReference type="CDD" id="cd04496">
    <property type="entry name" value="SSB_OBF"/>
    <property type="match status" value="1"/>
</dbReference>
<evidence type="ECO:0000256" key="2">
    <source>
        <dbReference type="HAMAP-Rule" id="MF_00984"/>
    </source>
</evidence>
<evidence type="ECO:0000256" key="4">
    <source>
        <dbReference type="SAM" id="MobiDB-lite"/>
    </source>
</evidence>
<evidence type="ECO:0000256" key="3">
    <source>
        <dbReference type="RuleBase" id="RU000524"/>
    </source>
</evidence>
<dbReference type="PROSITE" id="PS50935">
    <property type="entry name" value="SSB"/>
    <property type="match status" value="1"/>
</dbReference>
<evidence type="ECO:0000313" key="5">
    <source>
        <dbReference type="EMBL" id="AGC72350.1"/>
    </source>
</evidence>
<dbReference type="AlphaFoldDB" id="L7W1E2"/>
<keyword evidence="2" id="KW-0233">DNA recombination</keyword>
<dbReference type="InterPro" id="IPR000424">
    <property type="entry name" value="Primosome_PriB/ssb"/>
</dbReference>
<dbReference type="GO" id="GO:0006281">
    <property type="term" value="P:DNA repair"/>
    <property type="evidence" value="ECO:0007669"/>
    <property type="project" value="UniProtKB-UniRule"/>
</dbReference>
<dbReference type="HAMAP" id="MF_00984">
    <property type="entry name" value="SSB"/>
    <property type="match status" value="1"/>
</dbReference>
<keyword evidence="2" id="KW-0227">DNA damage</keyword>
<keyword evidence="2" id="KW-0235">DNA replication</keyword>
<organism evidence="5">
    <name type="scientific">uncultured bacterium A1Q1_fos_2004</name>
    <dbReference type="NCBI Taxonomy" id="1256557"/>
    <lineage>
        <taxon>Bacteria</taxon>
        <taxon>environmental samples</taxon>
    </lineage>
</organism>
<dbReference type="PANTHER" id="PTHR10302">
    <property type="entry name" value="SINGLE-STRANDED DNA-BINDING PROTEIN"/>
    <property type="match status" value="1"/>
</dbReference>
<comment type="function">
    <text evidence="2">Plays an important role in DNA replication, recombination and repair. Binds to ssDNA and to an array of partner proteins to recruit them to their sites of action during DNA metabolism.</text>
</comment>
<dbReference type="EMBL" id="JX649899">
    <property type="protein sequence ID" value="AGC72350.1"/>
    <property type="molecule type" value="Genomic_DNA"/>
</dbReference>
<keyword evidence="1 2" id="KW-0238">DNA-binding</keyword>
<reference evidence="5" key="1">
    <citation type="submission" date="2012-09" db="EMBL/GenBank/DDBJ databases">
        <title>Metagenomic Characterization of a Microbial Community in Wastewater Detects High Levels of Antibiotic Resistance.</title>
        <authorList>
            <person name="Abrams M."/>
            <person name="Caldwell A."/>
            <person name="Vandaei E."/>
            <person name="Lee W."/>
            <person name="Perrott J."/>
            <person name="Khan S.Y."/>
            <person name="Ta J."/>
            <person name="Romero D."/>
            <person name="Nguyen V."/>
            <person name="Pourmand N."/>
            <person name="Ouverney C.C."/>
        </authorList>
    </citation>
    <scope>NUCLEOTIDE SEQUENCE</scope>
</reference>
<dbReference type="Pfam" id="PF00436">
    <property type="entry name" value="SSB"/>
    <property type="match status" value="1"/>
</dbReference>
<dbReference type="InterPro" id="IPR012340">
    <property type="entry name" value="NA-bd_OB-fold"/>
</dbReference>
<comment type="subunit">
    <text evidence="2">Homotetramer.</text>
</comment>
<comment type="caution">
    <text evidence="2">Lacks conserved residue(s) required for the propagation of feature annotation.</text>
</comment>
<dbReference type="NCBIfam" id="TIGR00621">
    <property type="entry name" value="ssb"/>
    <property type="match status" value="1"/>
</dbReference>
<accession>L7W1E2</accession>
<dbReference type="SUPFAM" id="SSF50249">
    <property type="entry name" value="Nucleic acid-binding proteins"/>
    <property type="match status" value="1"/>
</dbReference>
<dbReference type="GO" id="GO:0006310">
    <property type="term" value="P:DNA recombination"/>
    <property type="evidence" value="ECO:0007669"/>
    <property type="project" value="UniProtKB-UniRule"/>
</dbReference>
<sequence length="282" mass="31666">MTINSAHRYLQGVWDWAILDGCFGDSKIKPMDIDGYIERRGHKFFLECKAPGVEPSYAQYTALRSLVSDGHAVMMLWGRRDQPEKLRLMAGKCDRVEEDIDLGRVRQIISDWYQWADRTPRQPTAKPATAKTVEPIETGETDSMSSYQQITILGNLGNEPEMRYTPSGTPVTSFNVAVSRQWSTADGDRKEKTTWFRISAWGNQAQPCADYLAKGSRVLVVGEVEEARVYTDRDGNARASLEVKAQTVQFLDSRKDEDNAPARPAHSTAKAVASVQDEDIPF</sequence>
<evidence type="ECO:0000256" key="1">
    <source>
        <dbReference type="ARBA" id="ARBA00023125"/>
    </source>
</evidence>
<dbReference type="Gene3D" id="2.40.50.140">
    <property type="entry name" value="Nucleic acid-binding proteins"/>
    <property type="match status" value="1"/>
</dbReference>
<dbReference type="GO" id="GO:0009295">
    <property type="term" value="C:nucleoid"/>
    <property type="evidence" value="ECO:0007669"/>
    <property type="project" value="TreeGrafter"/>
</dbReference>
<feature type="short sequence motif" description="Important for interaction with partner proteins" evidence="2">
    <location>
        <begin position="277"/>
        <end position="282"/>
    </location>
</feature>
<keyword evidence="2" id="KW-0234">DNA repair</keyword>
<feature type="region of interest" description="Disordered" evidence="4">
    <location>
        <begin position="252"/>
        <end position="282"/>
    </location>
</feature>
<proteinExistence type="inferred from homology"/>
<dbReference type="GO" id="GO:0003697">
    <property type="term" value="F:single-stranded DNA binding"/>
    <property type="evidence" value="ECO:0007669"/>
    <property type="project" value="UniProtKB-UniRule"/>
</dbReference>